<keyword evidence="1" id="KW-0677">Repeat</keyword>
<dbReference type="Proteomes" id="UP000184300">
    <property type="component" value="Unassembled WGS sequence"/>
</dbReference>
<evidence type="ECO:0000256" key="3">
    <source>
        <dbReference type="PROSITE-ProRule" id="PRU00023"/>
    </source>
</evidence>
<evidence type="ECO:0000256" key="4">
    <source>
        <dbReference type="SAM" id="MobiDB-lite"/>
    </source>
</evidence>
<feature type="compositionally biased region" description="Acidic residues" evidence="4">
    <location>
        <begin position="71"/>
        <end position="83"/>
    </location>
</feature>
<dbReference type="RefSeq" id="XP_022405095.1">
    <property type="nucleotide sequence ID" value="XM_022548081.1"/>
</dbReference>
<name>A0A1L9VWZ5_ASPGL</name>
<dbReference type="SMART" id="SM00248">
    <property type="entry name" value="ANK"/>
    <property type="match status" value="3"/>
</dbReference>
<protein>
    <submittedName>
        <fullName evidence="5">Uncharacterized protein</fullName>
    </submittedName>
</protein>
<evidence type="ECO:0000313" key="5">
    <source>
        <dbReference type="EMBL" id="OJJ88419.1"/>
    </source>
</evidence>
<dbReference type="EMBL" id="KV878889">
    <property type="protein sequence ID" value="OJJ88419.1"/>
    <property type="molecule type" value="Genomic_DNA"/>
</dbReference>
<keyword evidence="6" id="KW-1185">Reference proteome</keyword>
<evidence type="ECO:0000313" key="6">
    <source>
        <dbReference type="Proteomes" id="UP000184300"/>
    </source>
</evidence>
<dbReference type="PROSITE" id="PS50297">
    <property type="entry name" value="ANK_REP_REGION"/>
    <property type="match status" value="1"/>
</dbReference>
<gene>
    <name evidence="5" type="ORF">ASPGLDRAFT_54477</name>
</gene>
<dbReference type="GO" id="GO:0005634">
    <property type="term" value="C:nucleus"/>
    <property type="evidence" value="ECO:0007669"/>
    <property type="project" value="TreeGrafter"/>
</dbReference>
<dbReference type="InterPro" id="IPR050663">
    <property type="entry name" value="Ankyrin-SOCS_Box"/>
</dbReference>
<dbReference type="OrthoDB" id="20052at2759"/>
<dbReference type="SUPFAM" id="SSF48403">
    <property type="entry name" value="Ankyrin repeat"/>
    <property type="match status" value="1"/>
</dbReference>
<feature type="repeat" description="ANK" evidence="3">
    <location>
        <begin position="198"/>
        <end position="230"/>
    </location>
</feature>
<reference evidence="6" key="1">
    <citation type="journal article" date="2017" name="Genome Biol.">
        <title>Comparative genomics reveals high biological diversity and specific adaptations in the industrially and medically important fungal genus Aspergillus.</title>
        <authorList>
            <person name="de Vries R.P."/>
            <person name="Riley R."/>
            <person name="Wiebenga A."/>
            <person name="Aguilar-Osorio G."/>
            <person name="Amillis S."/>
            <person name="Uchima C.A."/>
            <person name="Anderluh G."/>
            <person name="Asadollahi M."/>
            <person name="Askin M."/>
            <person name="Barry K."/>
            <person name="Battaglia E."/>
            <person name="Bayram O."/>
            <person name="Benocci T."/>
            <person name="Braus-Stromeyer S.A."/>
            <person name="Caldana C."/>
            <person name="Canovas D."/>
            <person name="Cerqueira G.C."/>
            <person name="Chen F."/>
            <person name="Chen W."/>
            <person name="Choi C."/>
            <person name="Clum A."/>
            <person name="Dos Santos R.A."/>
            <person name="Damasio A.R."/>
            <person name="Diallinas G."/>
            <person name="Emri T."/>
            <person name="Fekete E."/>
            <person name="Flipphi M."/>
            <person name="Freyberg S."/>
            <person name="Gallo A."/>
            <person name="Gournas C."/>
            <person name="Habgood R."/>
            <person name="Hainaut M."/>
            <person name="Harispe M.L."/>
            <person name="Henrissat B."/>
            <person name="Hilden K.S."/>
            <person name="Hope R."/>
            <person name="Hossain A."/>
            <person name="Karabika E."/>
            <person name="Karaffa L."/>
            <person name="Karanyi Z."/>
            <person name="Krasevec N."/>
            <person name="Kuo A."/>
            <person name="Kusch H."/>
            <person name="LaButti K."/>
            <person name="Lagendijk E.L."/>
            <person name="Lapidus A."/>
            <person name="Levasseur A."/>
            <person name="Lindquist E."/>
            <person name="Lipzen A."/>
            <person name="Logrieco A.F."/>
            <person name="MacCabe A."/>
            <person name="Maekelae M.R."/>
            <person name="Malavazi I."/>
            <person name="Melin P."/>
            <person name="Meyer V."/>
            <person name="Mielnichuk N."/>
            <person name="Miskei M."/>
            <person name="Molnar A.P."/>
            <person name="Mule G."/>
            <person name="Ngan C.Y."/>
            <person name="Orejas M."/>
            <person name="Orosz E."/>
            <person name="Ouedraogo J.P."/>
            <person name="Overkamp K.M."/>
            <person name="Park H.-S."/>
            <person name="Perrone G."/>
            <person name="Piumi F."/>
            <person name="Punt P.J."/>
            <person name="Ram A.F."/>
            <person name="Ramon A."/>
            <person name="Rauscher S."/>
            <person name="Record E."/>
            <person name="Riano-Pachon D.M."/>
            <person name="Robert V."/>
            <person name="Roehrig J."/>
            <person name="Ruller R."/>
            <person name="Salamov A."/>
            <person name="Salih N.S."/>
            <person name="Samson R.A."/>
            <person name="Sandor E."/>
            <person name="Sanguinetti M."/>
            <person name="Schuetze T."/>
            <person name="Sepcic K."/>
            <person name="Shelest E."/>
            <person name="Sherlock G."/>
            <person name="Sophianopoulou V."/>
            <person name="Squina F.M."/>
            <person name="Sun H."/>
            <person name="Susca A."/>
            <person name="Todd R.B."/>
            <person name="Tsang A."/>
            <person name="Unkles S.E."/>
            <person name="van de Wiele N."/>
            <person name="van Rossen-Uffink D."/>
            <person name="Oliveira J.V."/>
            <person name="Vesth T.C."/>
            <person name="Visser J."/>
            <person name="Yu J.-H."/>
            <person name="Zhou M."/>
            <person name="Andersen M.R."/>
            <person name="Archer D.B."/>
            <person name="Baker S.E."/>
            <person name="Benoit I."/>
            <person name="Brakhage A.A."/>
            <person name="Braus G.H."/>
            <person name="Fischer R."/>
            <person name="Frisvad J.C."/>
            <person name="Goldman G.H."/>
            <person name="Houbraken J."/>
            <person name="Oakley B."/>
            <person name="Pocsi I."/>
            <person name="Scazzocchio C."/>
            <person name="Seiboth B."/>
            <person name="vanKuyk P.A."/>
            <person name="Wortman J."/>
            <person name="Dyer P.S."/>
            <person name="Grigoriev I.V."/>
        </authorList>
    </citation>
    <scope>NUCLEOTIDE SEQUENCE [LARGE SCALE GENOMIC DNA]</scope>
    <source>
        <strain evidence="6">CBS 516.65</strain>
    </source>
</reference>
<dbReference type="GeneID" id="34464342"/>
<evidence type="ECO:0000256" key="1">
    <source>
        <dbReference type="ARBA" id="ARBA00022737"/>
    </source>
</evidence>
<dbReference type="InterPro" id="IPR002110">
    <property type="entry name" value="Ankyrin_rpt"/>
</dbReference>
<evidence type="ECO:0000256" key="2">
    <source>
        <dbReference type="ARBA" id="ARBA00023043"/>
    </source>
</evidence>
<feature type="compositionally biased region" description="Basic and acidic residues" evidence="4">
    <location>
        <begin position="84"/>
        <end position="93"/>
    </location>
</feature>
<dbReference type="PANTHER" id="PTHR24193:SF121">
    <property type="entry name" value="ADA2A-CONTAINING COMPLEX COMPONENT 3, ISOFORM D"/>
    <property type="match status" value="1"/>
</dbReference>
<organism evidence="5 6">
    <name type="scientific">Aspergillus glaucus CBS 516.65</name>
    <dbReference type="NCBI Taxonomy" id="1160497"/>
    <lineage>
        <taxon>Eukaryota</taxon>
        <taxon>Fungi</taxon>
        <taxon>Dikarya</taxon>
        <taxon>Ascomycota</taxon>
        <taxon>Pezizomycotina</taxon>
        <taxon>Eurotiomycetes</taxon>
        <taxon>Eurotiomycetidae</taxon>
        <taxon>Eurotiales</taxon>
        <taxon>Aspergillaceae</taxon>
        <taxon>Aspergillus</taxon>
        <taxon>Aspergillus subgen. Aspergillus</taxon>
    </lineage>
</organism>
<dbReference type="VEuPathDB" id="FungiDB:ASPGLDRAFT_54477"/>
<dbReference type="InterPro" id="IPR036770">
    <property type="entry name" value="Ankyrin_rpt-contain_sf"/>
</dbReference>
<feature type="region of interest" description="Disordered" evidence="4">
    <location>
        <begin position="223"/>
        <end position="242"/>
    </location>
</feature>
<sequence length="242" mass="26957">MVRSGDLAGARKAVEAGALGKRSQFFDSELLGLAIHSGNEEIVDLLLKSDMRSGPERLSWLVSKCGRESDSEGQSEGESEVEDQESKGKDKDKRQYRFHRWSSLAMALMHGNEAVARVLIKHIKTSLEQKDRVSTQLHISENDETPLQQLHRLGIIPNKDGARELLKNAAAEGDLATVKLFKEHFPVGPNDNETWPFRHRTPLVQAAVNGEMEVLKYLLSAGLDPNSDRSSPDKTPLYYAAR</sequence>
<dbReference type="Gene3D" id="1.25.40.20">
    <property type="entry name" value="Ankyrin repeat-containing domain"/>
    <property type="match status" value="2"/>
</dbReference>
<dbReference type="GO" id="GO:0045944">
    <property type="term" value="P:positive regulation of transcription by RNA polymerase II"/>
    <property type="evidence" value="ECO:0007669"/>
    <property type="project" value="TreeGrafter"/>
</dbReference>
<accession>A0A1L9VWZ5</accession>
<dbReference type="AlphaFoldDB" id="A0A1L9VWZ5"/>
<dbReference type="GO" id="GO:0000976">
    <property type="term" value="F:transcription cis-regulatory region binding"/>
    <property type="evidence" value="ECO:0007669"/>
    <property type="project" value="TreeGrafter"/>
</dbReference>
<feature type="region of interest" description="Disordered" evidence="4">
    <location>
        <begin position="64"/>
        <end position="93"/>
    </location>
</feature>
<dbReference type="PROSITE" id="PS50088">
    <property type="entry name" value="ANK_REPEAT"/>
    <property type="match status" value="1"/>
</dbReference>
<dbReference type="PANTHER" id="PTHR24193">
    <property type="entry name" value="ANKYRIN REPEAT PROTEIN"/>
    <property type="match status" value="1"/>
</dbReference>
<proteinExistence type="predicted"/>
<keyword evidence="2 3" id="KW-0040">ANK repeat</keyword>
<dbReference type="Pfam" id="PF12796">
    <property type="entry name" value="Ank_2"/>
    <property type="match status" value="1"/>
</dbReference>